<dbReference type="CDD" id="cd00408">
    <property type="entry name" value="DHDPS-like"/>
    <property type="match status" value="1"/>
</dbReference>
<dbReference type="NCBIfam" id="TIGR00674">
    <property type="entry name" value="dapA"/>
    <property type="match status" value="1"/>
</dbReference>
<keyword evidence="10 12" id="KW-0704">Schiff base</keyword>
<dbReference type="InterPro" id="IPR005263">
    <property type="entry name" value="DapA"/>
</dbReference>
<keyword evidence="8 12" id="KW-0457">Lysine biosynthesis</keyword>
<feature type="binding site" evidence="12 15">
    <location>
        <position position="47"/>
    </location>
    <ligand>
        <name>pyruvate</name>
        <dbReference type="ChEBI" id="CHEBI:15361"/>
    </ligand>
</feature>
<reference evidence="16" key="1">
    <citation type="submission" date="2018-12" db="EMBL/GenBank/DDBJ databases">
        <authorList>
            <person name="Sun L."/>
            <person name="Chen Z."/>
        </authorList>
    </citation>
    <scope>NUCLEOTIDE SEQUENCE [LARGE SCALE GENOMIC DNA]</scope>
    <source>
        <strain evidence="16">DSM 16012</strain>
    </source>
</reference>
<evidence type="ECO:0000256" key="6">
    <source>
        <dbReference type="ARBA" id="ARBA00022605"/>
    </source>
</evidence>
<evidence type="ECO:0000256" key="3">
    <source>
        <dbReference type="ARBA" id="ARBA00007592"/>
    </source>
</evidence>
<dbReference type="GeneID" id="56391181"/>
<feature type="site" description="Part of a proton relay during catalysis" evidence="12">
    <location>
        <position position="46"/>
    </location>
</feature>
<evidence type="ECO:0000256" key="12">
    <source>
        <dbReference type="HAMAP-Rule" id="MF_00418"/>
    </source>
</evidence>
<dbReference type="GO" id="GO:0005829">
    <property type="term" value="C:cytosol"/>
    <property type="evidence" value="ECO:0007669"/>
    <property type="project" value="TreeGrafter"/>
</dbReference>
<comment type="catalytic activity">
    <reaction evidence="11 12">
        <text>L-aspartate 4-semialdehyde + pyruvate = (2S,4S)-4-hydroxy-2,3,4,5-tetrahydrodipicolinate + H2O + H(+)</text>
        <dbReference type="Rhea" id="RHEA:34171"/>
        <dbReference type="ChEBI" id="CHEBI:15361"/>
        <dbReference type="ChEBI" id="CHEBI:15377"/>
        <dbReference type="ChEBI" id="CHEBI:15378"/>
        <dbReference type="ChEBI" id="CHEBI:67139"/>
        <dbReference type="ChEBI" id="CHEBI:537519"/>
        <dbReference type="EC" id="4.3.3.7"/>
    </reaction>
</comment>
<evidence type="ECO:0000256" key="11">
    <source>
        <dbReference type="ARBA" id="ARBA00047836"/>
    </source>
</evidence>
<dbReference type="UniPathway" id="UPA00034">
    <property type="reaction ID" value="UER00017"/>
</dbReference>
<dbReference type="OrthoDB" id="9771791at2"/>
<dbReference type="PANTHER" id="PTHR12128">
    <property type="entry name" value="DIHYDRODIPICOLINATE SYNTHASE"/>
    <property type="match status" value="1"/>
</dbReference>
<protein>
    <recommendedName>
        <fullName evidence="4 12">4-hydroxy-tetrahydrodipicolinate synthase</fullName>
        <shortName evidence="12">HTPA synthase</shortName>
        <ecNumber evidence="4 12">4.3.3.7</ecNumber>
    </recommendedName>
</protein>
<comment type="function">
    <text evidence="1 12">Catalyzes the condensation of (S)-aspartate-beta-semialdehyde [(S)-ASA] and pyruvate to 4-hydroxy-tetrahydrodipicolinate (HTPA).</text>
</comment>
<evidence type="ECO:0000256" key="4">
    <source>
        <dbReference type="ARBA" id="ARBA00012086"/>
    </source>
</evidence>
<dbReference type="GO" id="GO:0008840">
    <property type="term" value="F:4-hydroxy-tetrahydrodipicolinate synthase activity"/>
    <property type="evidence" value="ECO:0007669"/>
    <property type="project" value="UniProtKB-UniRule"/>
</dbReference>
<dbReference type="AlphaFoldDB" id="A0A443IV27"/>
<dbReference type="HAMAP" id="MF_00418">
    <property type="entry name" value="DapA"/>
    <property type="match status" value="1"/>
</dbReference>
<feature type="active site" description="Proton donor/acceptor" evidence="12 14">
    <location>
        <position position="135"/>
    </location>
</feature>
<dbReference type="Proteomes" id="UP000273811">
    <property type="component" value="Unassembled WGS sequence"/>
</dbReference>
<evidence type="ECO:0000256" key="2">
    <source>
        <dbReference type="ARBA" id="ARBA00005120"/>
    </source>
</evidence>
<dbReference type="PIRSF" id="PIRSF001365">
    <property type="entry name" value="DHDPS"/>
    <property type="match status" value="1"/>
</dbReference>
<proteinExistence type="inferred from homology"/>
<dbReference type="RefSeq" id="WP_120072123.1">
    <property type="nucleotide sequence ID" value="NZ_CP126113.1"/>
</dbReference>
<dbReference type="SMART" id="SM01130">
    <property type="entry name" value="DHDPS"/>
    <property type="match status" value="1"/>
</dbReference>
<feature type="active site" description="Schiff-base intermediate with substrate" evidence="12 14">
    <location>
        <position position="164"/>
    </location>
</feature>
<evidence type="ECO:0000256" key="1">
    <source>
        <dbReference type="ARBA" id="ARBA00003294"/>
    </source>
</evidence>
<comment type="caution">
    <text evidence="16">The sequence shown here is derived from an EMBL/GenBank/DDBJ whole genome shotgun (WGS) entry which is preliminary data.</text>
</comment>
<keyword evidence="7 12" id="KW-0220">Diaminopimelate biosynthesis</keyword>
<comment type="pathway">
    <text evidence="2 12">Amino-acid biosynthesis; L-lysine biosynthesis via DAP pathway; (S)-tetrahydrodipicolinate from L-aspartate: step 3/4.</text>
</comment>
<keyword evidence="9 12" id="KW-0456">Lyase</keyword>
<evidence type="ECO:0000256" key="10">
    <source>
        <dbReference type="ARBA" id="ARBA00023270"/>
    </source>
</evidence>
<gene>
    <name evidence="12 16" type="primary">dapA</name>
    <name evidence="16" type="ORF">D4N35_007650</name>
</gene>
<dbReference type="Pfam" id="PF00701">
    <property type="entry name" value="DHDPS"/>
    <property type="match status" value="1"/>
</dbReference>
<keyword evidence="6 12" id="KW-0028">Amino-acid biosynthesis</keyword>
<dbReference type="Gene3D" id="3.20.20.70">
    <property type="entry name" value="Aldolase class I"/>
    <property type="match status" value="1"/>
</dbReference>
<organism evidence="16 17">
    <name type="scientific">Siminovitchia fortis</name>
    <dbReference type="NCBI Taxonomy" id="254758"/>
    <lineage>
        <taxon>Bacteria</taxon>
        <taxon>Bacillati</taxon>
        <taxon>Bacillota</taxon>
        <taxon>Bacilli</taxon>
        <taxon>Bacillales</taxon>
        <taxon>Bacillaceae</taxon>
        <taxon>Siminovitchia</taxon>
    </lineage>
</organism>
<comment type="subunit">
    <text evidence="12">Homotetramer; dimer of dimers.</text>
</comment>
<evidence type="ECO:0000313" key="17">
    <source>
        <dbReference type="Proteomes" id="UP000273811"/>
    </source>
</evidence>
<evidence type="ECO:0000256" key="8">
    <source>
        <dbReference type="ARBA" id="ARBA00023154"/>
    </source>
</evidence>
<evidence type="ECO:0000256" key="13">
    <source>
        <dbReference type="PIRNR" id="PIRNR001365"/>
    </source>
</evidence>
<name>A0A443IV27_9BACI</name>
<evidence type="ECO:0000256" key="7">
    <source>
        <dbReference type="ARBA" id="ARBA00022915"/>
    </source>
</evidence>
<dbReference type="PANTHER" id="PTHR12128:SF66">
    <property type="entry name" value="4-HYDROXY-2-OXOGLUTARATE ALDOLASE, MITOCHONDRIAL"/>
    <property type="match status" value="1"/>
</dbReference>
<accession>A0A443IV27</accession>
<sequence length="299" mass="33141">MTNLKGVYPVLVTPMHNDETVNWDGLKNNIEYFINQGVDGLAINGSTGEFVSLTKEERFKAVEEAVKQVAGRIPLIVGTAAETTEEAIEYTQQAEKAGADAALLINSYYAHPKEEEIYEHFKAVAESVSFPIMIYNNPFTSGVNISVETILRTGRDVENITHVKESSGEIRNVRDISRQGKGFIKTFCGADDMVLESFTVGAEGWISVAGNIAPRTSKEMYDAYVEGDISRAWELYDKLLPLCNFLEGSGKYVQITKHAMDLKGLAGGPARRPRLGLSHEEQETLKKLMEQLDVLEVSR</sequence>
<feature type="binding site" evidence="12 15">
    <location>
        <position position="206"/>
    </location>
    <ligand>
        <name>pyruvate</name>
        <dbReference type="ChEBI" id="CHEBI:15361"/>
    </ligand>
</feature>
<evidence type="ECO:0000313" key="16">
    <source>
        <dbReference type="EMBL" id="RWR11933.1"/>
    </source>
</evidence>
<dbReference type="EMBL" id="QYTU02000013">
    <property type="protein sequence ID" value="RWR11933.1"/>
    <property type="molecule type" value="Genomic_DNA"/>
</dbReference>
<dbReference type="GO" id="GO:0019877">
    <property type="term" value="P:diaminopimelate biosynthetic process"/>
    <property type="evidence" value="ECO:0007669"/>
    <property type="project" value="UniProtKB-UniRule"/>
</dbReference>
<comment type="similarity">
    <text evidence="3 12 13">Belongs to the DapA family.</text>
</comment>
<dbReference type="PRINTS" id="PR00146">
    <property type="entry name" value="DHPICSNTHASE"/>
</dbReference>
<evidence type="ECO:0000256" key="15">
    <source>
        <dbReference type="PIRSR" id="PIRSR001365-2"/>
    </source>
</evidence>
<feature type="site" description="Part of a proton relay during catalysis" evidence="12">
    <location>
        <position position="109"/>
    </location>
</feature>
<comment type="subcellular location">
    <subcellularLocation>
        <location evidence="12">Cytoplasm</location>
    </subcellularLocation>
</comment>
<dbReference type="EC" id="4.3.3.7" evidence="4 12"/>
<comment type="caution">
    <text evidence="12">Was originally thought to be a dihydrodipicolinate synthase (DHDPS), catalyzing the condensation of (S)-aspartate-beta-semialdehyde [(S)-ASA] and pyruvate to dihydrodipicolinate (DHDP). However, it was shown in E.coli that the product of the enzymatic reaction is not dihydrodipicolinate but in fact (4S)-4-hydroxy-2,3,4,5-tetrahydro-(2S)-dipicolinic acid (HTPA), and that the consecutive dehydration reaction leading to DHDP is not spontaneous but catalyzed by DapB.</text>
</comment>
<keyword evidence="17" id="KW-1185">Reference proteome</keyword>
<evidence type="ECO:0000256" key="14">
    <source>
        <dbReference type="PIRSR" id="PIRSR001365-1"/>
    </source>
</evidence>
<dbReference type="InterPro" id="IPR002220">
    <property type="entry name" value="DapA-like"/>
</dbReference>
<evidence type="ECO:0000256" key="5">
    <source>
        <dbReference type="ARBA" id="ARBA00022490"/>
    </source>
</evidence>
<dbReference type="SUPFAM" id="SSF51569">
    <property type="entry name" value="Aldolase"/>
    <property type="match status" value="1"/>
</dbReference>
<evidence type="ECO:0000256" key="9">
    <source>
        <dbReference type="ARBA" id="ARBA00023239"/>
    </source>
</evidence>
<dbReference type="InterPro" id="IPR013785">
    <property type="entry name" value="Aldolase_TIM"/>
</dbReference>
<dbReference type="GO" id="GO:0009089">
    <property type="term" value="P:lysine biosynthetic process via diaminopimelate"/>
    <property type="evidence" value="ECO:0007669"/>
    <property type="project" value="UniProtKB-UniRule"/>
</dbReference>
<keyword evidence="5 12" id="KW-0963">Cytoplasm</keyword>